<comment type="caution">
    <text evidence="1">The sequence shown here is derived from an EMBL/GenBank/DDBJ whole genome shotgun (WGS) entry which is preliminary data.</text>
</comment>
<evidence type="ECO:0000313" key="2">
    <source>
        <dbReference type="Proteomes" id="UP001596303"/>
    </source>
</evidence>
<reference evidence="2" key="1">
    <citation type="journal article" date="2019" name="Int. J. Syst. Evol. Microbiol.">
        <title>The Global Catalogue of Microorganisms (GCM) 10K type strain sequencing project: providing services to taxonomists for standard genome sequencing and annotation.</title>
        <authorList>
            <consortium name="The Broad Institute Genomics Platform"/>
            <consortium name="The Broad Institute Genome Sequencing Center for Infectious Disease"/>
            <person name="Wu L."/>
            <person name="Ma J."/>
        </authorList>
    </citation>
    <scope>NUCLEOTIDE SEQUENCE [LARGE SCALE GENOMIC DNA]</scope>
    <source>
        <strain evidence="2">CGMCC-1.15741</strain>
    </source>
</reference>
<name>A0ABW1S8A1_9PROT</name>
<dbReference type="EMBL" id="JBHSSW010000005">
    <property type="protein sequence ID" value="MFC6197687.1"/>
    <property type="molecule type" value="Genomic_DNA"/>
</dbReference>
<organism evidence="1 2">
    <name type="scientific">Ponticaulis profundi</name>
    <dbReference type="NCBI Taxonomy" id="2665222"/>
    <lineage>
        <taxon>Bacteria</taxon>
        <taxon>Pseudomonadati</taxon>
        <taxon>Pseudomonadota</taxon>
        <taxon>Alphaproteobacteria</taxon>
        <taxon>Hyphomonadales</taxon>
        <taxon>Hyphomonadaceae</taxon>
        <taxon>Ponticaulis</taxon>
    </lineage>
</organism>
<dbReference type="RefSeq" id="WP_377376946.1">
    <property type="nucleotide sequence ID" value="NZ_JBHSSW010000005.1"/>
</dbReference>
<proteinExistence type="predicted"/>
<keyword evidence="2" id="KW-1185">Reference proteome</keyword>
<evidence type="ECO:0000313" key="1">
    <source>
        <dbReference type="EMBL" id="MFC6197687.1"/>
    </source>
</evidence>
<dbReference type="Proteomes" id="UP001596303">
    <property type="component" value="Unassembled WGS sequence"/>
</dbReference>
<gene>
    <name evidence="1" type="ORF">ACFQDM_06330</name>
</gene>
<accession>A0ABW1S8A1</accession>
<sequence length="95" mass="10738">MIADPKSYNHPTRTTLLESDTAALAEALITLTQELWVVADRQFIMEKILAERGIDISEEIDRYEPDEEFQKELNEKGRVVSARILNAMAGISSDD</sequence>
<protein>
    <submittedName>
        <fullName evidence="1">Uncharacterized protein</fullName>
    </submittedName>
</protein>